<comment type="caution">
    <text evidence="1">The sequence shown here is derived from an EMBL/GenBank/DDBJ whole genome shotgun (WGS) entry which is preliminary data.</text>
</comment>
<dbReference type="Proteomes" id="UP000031036">
    <property type="component" value="Unassembled WGS sequence"/>
</dbReference>
<evidence type="ECO:0000313" key="2">
    <source>
        <dbReference type="Proteomes" id="UP000031036"/>
    </source>
</evidence>
<protein>
    <submittedName>
        <fullName evidence="1">Uncharacterized protein</fullName>
    </submittedName>
</protein>
<sequence length="97" mass="11573">MQHIKCAPHNKHSYYQVCVCVFEWSSPYIMSVAEFQKLHAHLAELRKAGKDEEGLKYCTEGCYFMTPFREPYGVKGYHYNNKSSERIKYLHFSWEKI</sequence>
<gene>
    <name evidence="1" type="ORF">Tcan_08758</name>
</gene>
<keyword evidence="2" id="KW-1185">Reference proteome</keyword>
<name>A0A0B2VSI4_TOXCA</name>
<organism evidence="1 2">
    <name type="scientific">Toxocara canis</name>
    <name type="common">Canine roundworm</name>
    <dbReference type="NCBI Taxonomy" id="6265"/>
    <lineage>
        <taxon>Eukaryota</taxon>
        <taxon>Metazoa</taxon>
        <taxon>Ecdysozoa</taxon>
        <taxon>Nematoda</taxon>
        <taxon>Chromadorea</taxon>
        <taxon>Rhabditida</taxon>
        <taxon>Spirurina</taxon>
        <taxon>Ascaridomorpha</taxon>
        <taxon>Ascaridoidea</taxon>
        <taxon>Toxocaridae</taxon>
        <taxon>Toxocara</taxon>
    </lineage>
</organism>
<proteinExistence type="predicted"/>
<accession>A0A0B2VSI4</accession>
<evidence type="ECO:0000313" key="1">
    <source>
        <dbReference type="EMBL" id="KHN83965.1"/>
    </source>
</evidence>
<reference evidence="1 2" key="1">
    <citation type="submission" date="2014-11" db="EMBL/GenBank/DDBJ databases">
        <title>Genetic blueprint of the zoonotic pathogen Toxocara canis.</title>
        <authorList>
            <person name="Zhu X.-Q."/>
            <person name="Korhonen P.K."/>
            <person name="Cai H."/>
            <person name="Young N.D."/>
            <person name="Nejsum P."/>
            <person name="von Samson-Himmelstjerna G."/>
            <person name="Boag P.R."/>
            <person name="Tan P."/>
            <person name="Li Q."/>
            <person name="Min J."/>
            <person name="Yang Y."/>
            <person name="Wang X."/>
            <person name="Fang X."/>
            <person name="Hall R.S."/>
            <person name="Hofmann A."/>
            <person name="Sternberg P.W."/>
            <person name="Jex A.R."/>
            <person name="Gasser R.B."/>
        </authorList>
    </citation>
    <scope>NUCLEOTIDE SEQUENCE [LARGE SCALE GENOMIC DNA]</scope>
    <source>
        <strain evidence="1">PN_DK_2014</strain>
    </source>
</reference>
<dbReference type="EMBL" id="JPKZ01001097">
    <property type="protein sequence ID" value="KHN83965.1"/>
    <property type="molecule type" value="Genomic_DNA"/>
</dbReference>
<dbReference type="AlphaFoldDB" id="A0A0B2VSI4"/>